<proteinExistence type="inferred from homology"/>
<evidence type="ECO:0000256" key="5">
    <source>
        <dbReference type="ARBA" id="ARBA00023136"/>
    </source>
</evidence>
<comment type="caution">
    <text evidence="8">The sequence shown here is derived from an EMBL/GenBank/DDBJ whole genome shotgun (WGS) entry which is preliminary data.</text>
</comment>
<protein>
    <submittedName>
        <fullName evidence="8">Cytochrome C biogenesis protein CcdA</fullName>
    </submittedName>
</protein>
<dbReference type="InterPro" id="IPR051790">
    <property type="entry name" value="Cytochrome_c-biogenesis_DsbD"/>
</dbReference>
<keyword evidence="3 6" id="KW-0812">Transmembrane</keyword>
<dbReference type="OrthoDB" id="9803065at2"/>
<evidence type="ECO:0000256" key="6">
    <source>
        <dbReference type="SAM" id="Phobius"/>
    </source>
</evidence>
<dbReference type="Pfam" id="PF02683">
    <property type="entry name" value="DsbD_TM"/>
    <property type="match status" value="1"/>
</dbReference>
<gene>
    <name evidence="8" type="ORF">ACZ11_12005</name>
</gene>
<organism evidence="8 9">
    <name type="scientific">Lysinibacillus xylanilyticus</name>
    <dbReference type="NCBI Taxonomy" id="582475"/>
    <lineage>
        <taxon>Bacteria</taxon>
        <taxon>Bacillati</taxon>
        <taxon>Bacillota</taxon>
        <taxon>Bacilli</taxon>
        <taxon>Bacillales</taxon>
        <taxon>Bacillaceae</taxon>
        <taxon>Lysinibacillus</taxon>
    </lineage>
</organism>
<keyword evidence="5 6" id="KW-0472">Membrane</keyword>
<feature type="transmembrane region" description="Helical" evidence="6">
    <location>
        <begin position="93"/>
        <end position="114"/>
    </location>
</feature>
<feature type="transmembrane region" description="Helical" evidence="6">
    <location>
        <begin position="199"/>
        <end position="216"/>
    </location>
</feature>
<evidence type="ECO:0000313" key="8">
    <source>
        <dbReference type="EMBL" id="KMY32804.1"/>
    </source>
</evidence>
<evidence type="ECO:0000256" key="2">
    <source>
        <dbReference type="ARBA" id="ARBA00006143"/>
    </source>
</evidence>
<dbReference type="PANTHER" id="PTHR31272:SF4">
    <property type="entry name" value="CYTOCHROME C-TYPE BIOGENESIS PROTEIN HI_1454-RELATED"/>
    <property type="match status" value="1"/>
</dbReference>
<name>A0A0K9FE46_9BACI</name>
<keyword evidence="4 6" id="KW-1133">Transmembrane helix</keyword>
<dbReference type="InterPro" id="IPR003834">
    <property type="entry name" value="Cyt_c_assmbl_TM_dom"/>
</dbReference>
<accession>A0A0K9FE46</accession>
<sequence>METDINLFLALGAGFLSFISPCTLPLYPAFLSYITGMSLDELKSERGMMQKRAILHTLFFLLGFSIIFIMIGLGTSLAAEFFLNYQTLLRQVGAILIVVFGLMIVGLLQIDFLMKDRKFQFKHRPSGYFGSVLIGIAFAAGWTPCTGPILASIISLASANPSAGFSYMLAYYLGFAVPFFVLSFFIARMTWIRTHSQKIVKIGGYIMIVVGVLLFFDGLTYLTRILQPIFGGFTGF</sequence>
<dbReference type="AlphaFoldDB" id="A0A0K9FE46"/>
<feature type="domain" description="Cytochrome C biogenesis protein transmembrane" evidence="7">
    <location>
        <begin position="6"/>
        <end position="213"/>
    </location>
</feature>
<dbReference type="GO" id="GO:0017004">
    <property type="term" value="P:cytochrome complex assembly"/>
    <property type="evidence" value="ECO:0007669"/>
    <property type="project" value="InterPro"/>
</dbReference>
<feature type="transmembrane region" description="Helical" evidence="6">
    <location>
        <begin position="53"/>
        <end position="73"/>
    </location>
</feature>
<dbReference type="GeneID" id="96598956"/>
<reference evidence="9" key="1">
    <citation type="submission" date="2015-07" db="EMBL/GenBank/DDBJ databases">
        <authorList>
            <person name="Liu B."/>
            <person name="Wang J."/>
            <person name="Zhu Y."/>
            <person name="Liu G."/>
            <person name="Chen Q."/>
            <person name="Lan J."/>
            <person name="Che J."/>
            <person name="Ge C."/>
            <person name="Shi H."/>
            <person name="Pan Z."/>
            <person name="Liu X."/>
        </authorList>
    </citation>
    <scope>NUCLEOTIDE SEQUENCE [LARGE SCALE GENOMIC DNA]</scope>
    <source>
        <strain evidence="9">DSM 23493</strain>
    </source>
</reference>
<evidence type="ECO:0000256" key="1">
    <source>
        <dbReference type="ARBA" id="ARBA00004141"/>
    </source>
</evidence>
<dbReference type="Proteomes" id="UP000037326">
    <property type="component" value="Unassembled WGS sequence"/>
</dbReference>
<dbReference type="PANTHER" id="PTHR31272">
    <property type="entry name" value="CYTOCHROME C-TYPE BIOGENESIS PROTEIN HI_1454-RELATED"/>
    <property type="match status" value="1"/>
</dbReference>
<comment type="similarity">
    <text evidence="2">Belongs to the DsbD family.</text>
</comment>
<evidence type="ECO:0000259" key="7">
    <source>
        <dbReference type="Pfam" id="PF02683"/>
    </source>
</evidence>
<feature type="transmembrane region" description="Helical" evidence="6">
    <location>
        <begin position="126"/>
        <end position="157"/>
    </location>
</feature>
<feature type="transmembrane region" description="Helical" evidence="6">
    <location>
        <begin position="6"/>
        <end position="33"/>
    </location>
</feature>
<dbReference type="EMBL" id="LFXJ01000005">
    <property type="protein sequence ID" value="KMY32804.1"/>
    <property type="molecule type" value="Genomic_DNA"/>
</dbReference>
<feature type="transmembrane region" description="Helical" evidence="6">
    <location>
        <begin position="169"/>
        <end position="187"/>
    </location>
</feature>
<evidence type="ECO:0000313" key="9">
    <source>
        <dbReference type="Proteomes" id="UP000037326"/>
    </source>
</evidence>
<evidence type="ECO:0000256" key="3">
    <source>
        <dbReference type="ARBA" id="ARBA00022692"/>
    </source>
</evidence>
<evidence type="ECO:0000256" key="4">
    <source>
        <dbReference type="ARBA" id="ARBA00022989"/>
    </source>
</evidence>
<comment type="subcellular location">
    <subcellularLocation>
        <location evidence="1">Membrane</location>
        <topology evidence="1">Multi-pass membrane protein</topology>
    </subcellularLocation>
</comment>
<dbReference type="GO" id="GO:0016020">
    <property type="term" value="C:membrane"/>
    <property type="evidence" value="ECO:0007669"/>
    <property type="project" value="UniProtKB-SubCell"/>
</dbReference>
<dbReference type="PATRIC" id="fig|582475.4.peg.2026"/>
<dbReference type="RefSeq" id="WP_049666356.1">
    <property type="nucleotide sequence ID" value="NZ_JBIVOC010000010.1"/>
</dbReference>